<keyword evidence="2" id="KW-1185">Reference proteome</keyword>
<dbReference type="Proteomes" id="UP001454036">
    <property type="component" value="Unassembled WGS sequence"/>
</dbReference>
<evidence type="ECO:0000313" key="1">
    <source>
        <dbReference type="EMBL" id="GAA0171915.1"/>
    </source>
</evidence>
<dbReference type="EMBL" id="BAABME010007878">
    <property type="protein sequence ID" value="GAA0171915.1"/>
    <property type="molecule type" value="Genomic_DNA"/>
</dbReference>
<comment type="caution">
    <text evidence="1">The sequence shown here is derived from an EMBL/GenBank/DDBJ whole genome shotgun (WGS) entry which is preliminary data.</text>
</comment>
<name>A0AAV3R7T4_LITER</name>
<organism evidence="1 2">
    <name type="scientific">Lithospermum erythrorhizon</name>
    <name type="common">Purple gromwell</name>
    <name type="synonym">Lithospermum officinale var. erythrorhizon</name>
    <dbReference type="NCBI Taxonomy" id="34254"/>
    <lineage>
        <taxon>Eukaryota</taxon>
        <taxon>Viridiplantae</taxon>
        <taxon>Streptophyta</taxon>
        <taxon>Embryophyta</taxon>
        <taxon>Tracheophyta</taxon>
        <taxon>Spermatophyta</taxon>
        <taxon>Magnoliopsida</taxon>
        <taxon>eudicotyledons</taxon>
        <taxon>Gunneridae</taxon>
        <taxon>Pentapetalae</taxon>
        <taxon>asterids</taxon>
        <taxon>lamiids</taxon>
        <taxon>Boraginales</taxon>
        <taxon>Boraginaceae</taxon>
        <taxon>Boraginoideae</taxon>
        <taxon>Lithospermeae</taxon>
        <taxon>Lithospermum</taxon>
    </lineage>
</organism>
<reference evidence="1 2" key="1">
    <citation type="submission" date="2024-01" db="EMBL/GenBank/DDBJ databases">
        <title>The complete chloroplast genome sequence of Lithospermum erythrorhizon: insights into the phylogenetic relationship among Boraginaceae species and the maternal lineages of purple gromwells.</title>
        <authorList>
            <person name="Okada T."/>
            <person name="Watanabe K."/>
        </authorList>
    </citation>
    <scope>NUCLEOTIDE SEQUENCE [LARGE SCALE GENOMIC DNA]</scope>
</reference>
<proteinExistence type="predicted"/>
<protein>
    <submittedName>
        <fullName evidence="1">Uncharacterized protein</fullName>
    </submittedName>
</protein>
<evidence type="ECO:0000313" key="2">
    <source>
        <dbReference type="Proteomes" id="UP001454036"/>
    </source>
</evidence>
<sequence length="116" mass="13250">MASPYQSFNFSILHGRNGDNLKDSRSSSIFLFNNYSTLISNHCSRDCKRRDTKIYLGISNDEQPKWLIEIFLRGKRTIIEGDKLIKQGCDCPDSMDVPTSLSGLLWESDLYNSPSH</sequence>
<dbReference type="AlphaFoldDB" id="A0AAV3R7T4"/>
<gene>
    <name evidence="1" type="ORF">LIER_25846</name>
</gene>
<accession>A0AAV3R7T4</accession>